<reference evidence="1" key="2">
    <citation type="submission" date="2012-12" db="EMBL/GenBank/DDBJ databases">
        <authorList>
            <consortium name="WormBase Consortium"/>
            <person name="Ghedin E."/>
            <person name="Paulini M."/>
        </authorList>
    </citation>
    <scope>NUCLEOTIDE SEQUENCE</scope>
    <source>
        <strain evidence="1">FR3</strain>
    </source>
</reference>
<reference evidence="1" key="1">
    <citation type="journal article" date="2007" name="Science">
        <title>Draft genome of the filarial nematode parasite Brugia malayi.</title>
        <authorList>
            <person name="Ghedin E."/>
            <person name="Wang S."/>
            <person name="Spiro D."/>
            <person name="Caler E."/>
            <person name="Zhao Q."/>
            <person name="Crabtree J."/>
            <person name="Allen J.E."/>
            <person name="Delcher A.L."/>
            <person name="Guiliano D.B."/>
            <person name="Miranda-Saavedra D."/>
            <person name="Angiuoli S.V."/>
            <person name="Creasy T."/>
            <person name="Amedeo P."/>
            <person name="Haas B."/>
            <person name="El-Sayed N.M."/>
            <person name="Wortman J.R."/>
            <person name="Feldblyum T."/>
            <person name="Tallon L."/>
            <person name="Schatz M."/>
            <person name="Shumway M."/>
            <person name="Koo H."/>
            <person name="Salzberg S.L."/>
            <person name="Schobel S."/>
            <person name="Pertea M."/>
            <person name="Pop M."/>
            <person name="White O."/>
            <person name="Barton G.J."/>
            <person name="Carlow C.K."/>
            <person name="Crawford M.J."/>
            <person name="Daub J."/>
            <person name="Dimmic M.W."/>
            <person name="Estes C.F."/>
            <person name="Foster J.M."/>
            <person name="Ganatra M."/>
            <person name="Gregory W.F."/>
            <person name="Johnson N.M."/>
            <person name="Jin J."/>
            <person name="Komuniecki R."/>
            <person name="Korf I."/>
            <person name="Kumar S."/>
            <person name="Laney S."/>
            <person name="Li B.W."/>
            <person name="Li W."/>
            <person name="Lindblom T.H."/>
            <person name="Lustigman S."/>
            <person name="Ma D."/>
            <person name="Maina C.V."/>
            <person name="Martin D.M."/>
            <person name="McCarter J.P."/>
            <person name="McReynolds L."/>
            <person name="Mitreva M."/>
            <person name="Nutman T.B."/>
            <person name="Parkinson J."/>
            <person name="Peregrin-Alvarez J.M."/>
            <person name="Poole C."/>
            <person name="Ren Q."/>
            <person name="Saunders L."/>
            <person name="Sluder A.E."/>
            <person name="Smith K."/>
            <person name="Stanke M."/>
            <person name="Unnasch T.R."/>
            <person name="Ware J."/>
            <person name="Wei A.D."/>
            <person name="Weil G."/>
            <person name="Williams D.J."/>
            <person name="Zhang Y."/>
            <person name="Williams S.A."/>
            <person name="Fraser-Liggett C."/>
            <person name="Slatko B."/>
            <person name="Blaxter M.L."/>
            <person name="Scott A.L."/>
        </authorList>
    </citation>
    <scope>NUCLEOTIDE SEQUENCE</scope>
    <source>
        <strain evidence="1">FR3</strain>
    </source>
</reference>
<name>A0A1I9GF26_BRUMA</name>
<evidence type="ECO:0000313" key="1">
    <source>
        <dbReference type="EMBL" id="CDP94769.1"/>
    </source>
</evidence>
<organism evidence="1">
    <name type="scientific">Brugia malayi</name>
    <name type="common">Filarial nematode worm</name>
    <dbReference type="NCBI Taxonomy" id="6279"/>
    <lineage>
        <taxon>Eukaryota</taxon>
        <taxon>Metazoa</taxon>
        <taxon>Ecdysozoa</taxon>
        <taxon>Nematoda</taxon>
        <taxon>Chromadorea</taxon>
        <taxon>Rhabditida</taxon>
        <taxon>Spirurina</taxon>
        <taxon>Spiruromorpha</taxon>
        <taxon>Filarioidea</taxon>
        <taxon>Onchocercidae</taxon>
        <taxon>Brugia</taxon>
    </lineage>
</organism>
<accession>A0A1I9GF26</accession>
<dbReference type="EMBL" id="LN856931">
    <property type="protein sequence ID" value="CDP94769.1"/>
    <property type="molecule type" value="Genomic_DNA"/>
</dbReference>
<proteinExistence type="predicted"/>
<gene>
    <name evidence="1" type="primary">Bm13437</name>
    <name evidence="1" type="ORF">BM_Bm13437</name>
</gene>
<protein>
    <submittedName>
        <fullName evidence="1">Bm13437</fullName>
    </submittedName>
</protein>
<sequence>MLIFQLKFQYQVLQQLTSGIQREAVAHNYNVARQKCLRSLLTGTREKEQREDVLFKKLQPISESSVRSRESNNE</sequence>
<dbReference type="AlphaFoldDB" id="A0A1I9GF26"/>